<dbReference type="Pfam" id="PF10054">
    <property type="entry name" value="DUF2291"/>
    <property type="match status" value="1"/>
</dbReference>
<evidence type="ECO:0000256" key="1">
    <source>
        <dbReference type="SAM" id="Phobius"/>
    </source>
</evidence>
<dbReference type="InterPro" id="IPR014582">
    <property type="entry name" value="UCP033535_lipo"/>
</dbReference>
<protein>
    <submittedName>
        <fullName evidence="2">Uncharacterized protein</fullName>
    </submittedName>
</protein>
<accession>X1G127</accession>
<keyword evidence="1" id="KW-1133">Transmembrane helix</keyword>
<proteinExistence type="predicted"/>
<feature type="non-terminal residue" evidence="2">
    <location>
        <position position="131"/>
    </location>
</feature>
<sequence length="131" mass="14438">MEYKKSKIKTLIIAISIVGLAILLWLYGFTVVSIQQVEELKLSEKFDPKAFVDGIWESKLIPTIKEKAVDLSLVLGKIKPDDSGFTSIDNLIPITNNYGLITVGEAHVYMVKGQGKVVDVNTKTSIGTLEL</sequence>
<keyword evidence="1" id="KW-0812">Transmembrane</keyword>
<reference evidence="2" key="1">
    <citation type="journal article" date="2014" name="Front. Microbiol.">
        <title>High frequency of phylogenetically diverse reductive dehalogenase-homologous genes in deep subseafloor sedimentary metagenomes.</title>
        <authorList>
            <person name="Kawai M."/>
            <person name="Futagami T."/>
            <person name="Toyoda A."/>
            <person name="Takaki Y."/>
            <person name="Nishi S."/>
            <person name="Hori S."/>
            <person name="Arai W."/>
            <person name="Tsubouchi T."/>
            <person name="Morono Y."/>
            <person name="Uchiyama I."/>
            <person name="Ito T."/>
            <person name="Fujiyama A."/>
            <person name="Inagaki F."/>
            <person name="Takami H."/>
        </authorList>
    </citation>
    <scope>NUCLEOTIDE SEQUENCE</scope>
    <source>
        <strain evidence="2">Expedition CK06-06</strain>
    </source>
</reference>
<keyword evidence="1" id="KW-0472">Membrane</keyword>
<dbReference type="AlphaFoldDB" id="X1G127"/>
<comment type="caution">
    <text evidence="2">The sequence shown here is derived from an EMBL/GenBank/DDBJ whole genome shotgun (WGS) entry which is preliminary data.</text>
</comment>
<gene>
    <name evidence="2" type="ORF">S03H2_16134</name>
</gene>
<feature type="transmembrane region" description="Helical" evidence="1">
    <location>
        <begin position="12"/>
        <end position="34"/>
    </location>
</feature>
<organism evidence="2">
    <name type="scientific">marine sediment metagenome</name>
    <dbReference type="NCBI Taxonomy" id="412755"/>
    <lineage>
        <taxon>unclassified sequences</taxon>
        <taxon>metagenomes</taxon>
        <taxon>ecological metagenomes</taxon>
    </lineage>
</organism>
<evidence type="ECO:0000313" key="2">
    <source>
        <dbReference type="EMBL" id="GAH38480.1"/>
    </source>
</evidence>
<name>X1G127_9ZZZZ</name>
<dbReference type="EMBL" id="BARU01008229">
    <property type="protein sequence ID" value="GAH38480.1"/>
    <property type="molecule type" value="Genomic_DNA"/>
</dbReference>